<dbReference type="VEuPathDB" id="FungiDB:CNC06675"/>
<evidence type="ECO:0000256" key="1">
    <source>
        <dbReference type="SAM" id="Coils"/>
    </source>
</evidence>
<feature type="transmembrane region" description="Helical" evidence="3">
    <location>
        <begin position="157"/>
        <end position="178"/>
    </location>
</feature>
<feature type="region of interest" description="Disordered" evidence="2">
    <location>
        <begin position="235"/>
        <end position="254"/>
    </location>
</feature>
<evidence type="ECO:0000256" key="2">
    <source>
        <dbReference type="SAM" id="MobiDB-lite"/>
    </source>
</evidence>
<evidence type="ECO:0000256" key="3">
    <source>
        <dbReference type="SAM" id="Phobius"/>
    </source>
</evidence>
<keyword evidence="3" id="KW-1133">Transmembrane helix</keyword>
<proteinExistence type="predicted"/>
<dbReference type="Proteomes" id="UP000002149">
    <property type="component" value="Chromosome 3"/>
</dbReference>
<evidence type="ECO:0000313" key="5">
    <source>
        <dbReference type="EMBL" id="ALO60506.1"/>
    </source>
</evidence>
<keyword evidence="6" id="KW-1185">Reference proteome</keyword>
<evidence type="ECO:0008006" key="7">
    <source>
        <dbReference type="Google" id="ProtNLM"/>
    </source>
</evidence>
<feature type="chain" id="PRO_5006602095" description="HVA22-like protein" evidence="4">
    <location>
        <begin position="19"/>
        <end position="254"/>
    </location>
</feature>
<keyword evidence="3" id="KW-0812">Transmembrane</keyword>
<accession>A0A0S2LIE0</accession>
<reference evidence="5 6" key="1">
    <citation type="journal article" date="2005" name="Science">
        <title>The genome of the basidiomycetous yeast and human pathogen Cryptococcus neoformans.</title>
        <authorList>
            <person name="Loftus B.J."/>
            <person name="Fung E."/>
            <person name="Roncaglia P."/>
            <person name="Rowley D."/>
            <person name="Amedeo P."/>
            <person name="Bruno D."/>
            <person name="Vamathevan J."/>
            <person name="Miranda M."/>
            <person name="Anderson I.J."/>
            <person name="Fraser J.A."/>
            <person name="Allen J.E."/>
            <person name="Bosdet I.E."/>
            <person name="Brent M.R."/>
            <person name="Chiu R."/>
            <person name="Doering T.L."/>
            <person name="Donlin M.J."/>
            <person name="D'Souza C.A."/>
            <person name="Fox D.S."/>
            <person name="Grinberg V."/>
            <person name="Fu J."/>
            <person name="Fukushima M."/>
            <person name="Haas B.J."/>
            <person name="Huang J.C."/>
            <person name="Janbon G."/>
            <person name="Jones S.J."/>
            <person name="Koo H.L."/>
            <person name="Krzywinski M.I."/>
            <person name="Kwon-Chung J.K."/>
            <person name="Lengeler K.B."/>
            <person name="Maiti R."/>
            <person name="Marra M.A."/>
            <person name="Marra R.E."/>
            <person name="Mathewson C.A."/>
            <person name="Mitchell T.G."/>
            <person name="Pertea M."/>
            <person name="Riggs F.R."/>
            <person name="Salzberg S.L."/>
            <person name="Schein J.E."/>
            <person name="Shvartsbeyn A."/>
            <person name="Shin H."/>
            <person name="Shumway M."/>
            <person name="Specht C.A."/>
            <person name="Suh B.B."/>
            <person name="Tenney A."/>
            <person name="Utterback T.R."/>
            <person name="Wickes B.L."/>
            <person name="Wortman J.R."/>
            <person name="Wye N.H."/>
            <person name="Kronstad J.W."/>
            <person name="Lodge J.K."/>
            <person name="Heitman J."/>
            <person name="Davis R.W."/>
            <person name="Fraser C.M."/>
            <person name="Hyman R.W."/>
        </authorList>
    </citation>
    <scope>NUCLEOTIDE SEQUENCE [LARGE SCALE GENOMIC DNA]</scope>
    <source>
        <strain evidence="6">JEC21 / ATCC MYA-565</strain>
    </source>
</reference>
<dbReference type="AlphaFoldDB" id="A0A0S2LIE0"/>
<keyword evidence="3" id="KW-0472">Membrane</keyword>
<dbReference type="OrthoDB" id="2563074at2759"/>
<protein>
    <recommendedName>
        <fullName evidence="7">HVA22-like protein</fullName>
    </recommendedName>
</protein>
<evidence type="ECO:0000256" key="4">
    <source>
        <dbReference type="SAM" id="SignalP"/>
    </source>
</evidence>
<keyword evidence="4" id="KW-0732">Signal</keyword>
<dbReference type="InParanoid" id="A0A0S2LIE0"/>
<evidence type="ECO:0000313" key="6">
    <source>
        <dbReference type="Proteomes" id="UP000002149"/>
    </source>
</evidence>
<dbReference type="PaxDb" id="214684-A0A0S2LIE0"/>
<keyword evidence="1" id="KW-0175">Coiled coil</keyword>
<dbReference type="EMBL" id="AE017343">
    <property type="protein sequence ID" value="ALO60506.1"/>
    <property type="molecule type" value="Genomic_DNA"/>
</dbReference>
<sequence length="254" mass="30037">MAHLLLILKHFLLMAKMSKKPTELEAAALTSSWSTAQQAALYHIHLAQQTERDEQEALKKQEKKEEKKMKEMARPEDVDGGEIVDGWIKGLCPPLYDFLDLLGPPHILICIFIVLHFVYWCRYAAPWYLHFLIPWMEIYFIPMYCSYRSIISGQERVLWLSYWSILSVVEYLELLLFRDQTRSLTWWPKLKVLFCVTMYCIIENEDVLDSKGKVKNKKPVYAAIKLFEKFLPKPSKEKKKEVKKDEKRKSDQET</sequence>
<dbReference type="GeneID" id="36392816"/>
<dbReference type="KEGG" id="cne:CNC06675"/>
<feature type="transmembrane region" description="Helical" evidence="3">
    <location>
        <begin position="98"/>
        <end position="119"/>
    </location>
</feature>
<feature type="coiled-coil region" evidence="1">
    <location>
        <begin position="44"/>
        <end position="72"/>
    </location>
</feature>
<organism evidence="5 6">
    <name type="scientific">Cryptococcus deneoformans (strain JEC21 / ATCC MYA-565)</name>
    <name type="common">Cryptococcus neoformans var. neoformans serotype D</name>
    <dbReference type="NCBI Taxonomy" id="214684"/>
    <lineage>
        <taxon>Eukaryota</taxon>
        <taxon>Fungi</taxon>
        <taxon>Dikarya</taxon>
        <taxon>Basidiomycota</taxon>
        <taxon>Agaricomycotina</taxon>
        <taxon>Tremellomycetes</taxon>
        <taxon>Tremellales</taxon>
        <taxon>Cryptococcaceae</taxon>
        <taxon>Cryptococcus</taxon>
        <taxon>Cryptococcus neoformans species complex</taxon>
    </lineage>
</organism>
<dbReference type="RefSeq" id="XP_024514321.1">
    <property type="nucleotide sequence ID" value="XM_024658466.1"/>
</dbReference>
<gene>
    <name evidence="5" type="ordered locus">CNC06675</name>
</gene>
<name>A0A0S2LIE0_CRYD1</name>
<feature type="signal peptide" evidence="4">
    <location>
        <begin position="1"/>
        <end position="18"/>
    </location>
</feature>
<feature type="transmembrane region" description="Helical" evidence="3">
    <location>
        <begin position="125"/>
        <end position="145"/>
    </location>
</feature>